<keyword evidence="1" id="KW-0472">Membrane</keyword>
<proteinExistence type="predicted"/>
<name>A0ABV6JR88_9PROT</name>
<evidence type="ECO:0008006" key="4">
    <source>
        <dbReference type="Google" id="ProtNLM"/>
    </source>
</evidence>
<keyword evidence="3" id="KW-1185">Reference proteome</keyword>
<keyword evidence="1" id="KW-1133">Transmembrane helix</keyword>
<accession>A0ABV6JR88</accession>
<feature type="transmembrane region" description="Helical" evidence="1">
    <location>
        <begin position="21"/>
        <end position="42"/>
    </location>
</feature>
<dbReference type="EMBL" id="JBHLUN010000005">
    <property type="protein sequence ID" value="MFC0408234.1"/>
    <property type="molecule type" value="Genomic_DNA"/>
</dbReference>
<feature type="transmembrane region" description="Helical" evidence="1">
    <location>
        <begin position="48"/>
        <end position="69"/>
    </location>
</feature>
<evidence type="ECO:0000256" key="1">
    <source>
        <dbReference type="SAM" id="Phobius"/>
    </source>
</evidence>
<reference evidence="2 3" key="1">
    <citation type="submission" date="2024-09" db="EMBL/GenBank/DDBJ databases">
        <authorList>
            <person name="Sun Q."/>
            <person name="Mori K."/>
        </authorList>
    </citation>
    <scope>NUCLEOTIDE SEQUENCE [LARGE SCALE GENOMIC DNA]</scope>
    <source>
        <strain evidence="2 3">TBRC 5777</strain>
    </source>
</reference>
<comment type="caution">
    <text evidence="2">The sequence shown here is derived from an EMBL/GenBank/DDBJ whole genome shotgun (WGS) entry which is preliminary data.</text>
</comment>
<evidence type="ECO:0000313" key="2">
    <source>
        <dbReference type="EMBL" id="MFC0408234.1"/>
    </source>
</evidence>
<dbReference type="Proteomes" id="UP001589865">
    <property type="component" value="Unassembled WGS sequence"/>
</dbReference>
<gene>
    <name evidence="2" type="ORF">ACFFGY_08250</name>
</gene>
<sequence>MSGHLIHNEKTKLTGTWLNTLAGGSILVGVITPTAAVIYGTVRPGVGMSVAALASLVFIVFGIGLHLLARAVLEGLKE</sequence>
<dbReference type="RefSeq" id="WP_377043978.1">
    <property type="nucleotide sequence ID" value="NZ_JBHLUN010000005.1"/>
</dbReference>
<protein>
    <recommendedName>
        <fullName evidence="4">Amino acid transporter</fullName>
    </recommendedName>
</protein>
<keyword evidence="1" id="KW-0812">Transmembrane</keyword>
<organism evidence="2 3">
    <name type="scientific">Roseomonas elaeocarpi</name>
    <dbReference type="NCBI Taxonomy" id="907779"/>
    <lineage>
        <taxon>Bacteria</taxon>
        <taxon>Pseudomonadati</taxon>
        <taxon>Pseudomonadota</taxon>
        <taxon>Alphaproteobacteria</taxon>
        <taxon>Acetobacterales</taxon>
        <taxon>Roseomonadaceae</taxon>
        <taxon>Roseomonas</taxon>
    </lineage>
</organism>
<evidence type="ECO:0000313" key="3">
    <source>
        <dbReference type="Proteomes" id="UP001589865"/>
    </source>
</evidence>